<sequence>MTDHAPPERTAGAGRTRRHRRRRRIWTGAVLLVSVLVAAGLGGTLYWERNLRPVTTEYEYHEGEQFLVRHPAGWELATRDSGQDRTGVEIEQRQDTDALAMAVLPWAEHEDGPDASMQLAGFAEDMSTANVYADYSYTELDPERFREWPSHWDVAAIEASVTYTDAYLDRHLDVEESDWFEIWLQVHVDNRVSYTLTWAGPQPERIRYDEVIHGTMGSFQHDP</sequence>
<dbReference type="RefSeq" id="WP_310912155.1">
    <property type="nucleotide sequence ID" value="NZ_JAVLVT010000004.1"/>
</dbReference>
<gene>
    <name evidence="3" type="ORF">RIF23_09845</name>
</gene>
<keyword evidence="2" id="KW-0472">Membrane</keyword>
<comment type="caution">
    <text evidence="3">The sequence shown here is derived from an EMBL/GenBank/DDBJ whole genome shotgun (WGS) entry which is preliminary data.</text>
</comment>
<feature type="transmembrane region" description="Helical" evidence="2">
    <location>
        <begin position="25"/>
        <end position="47"/>
    </location>
</feature>
<keyword evidence="4" id="KW-1185">Reference proteome</keyword>
<feature type="region of interest" description="Disordered" evidence="1">
    <location>
        <begin position="1"/>
        <end position="20"/>
    </location>
</feature>
<evidence type="ECO:0000313" key="3">
    <source>
        <dbReference type="EMBL" id="MDS1270599.1"/>
    </source>
</evidence>
<dbReference type="EMBL" id="JAVLVT010000004">
    <property type="protein sequence ID" value="MDS1270599.1"/>
    <property type="molecule type" value="Genomic_DNA"/>
</dbReference>
<organism evidence="3 4">
    <name type="scientific">Lipingzhangella rawalii</name>
    <dbReference type="NCBI Taxonomy" id="2055835"/>
    <lineage>
        <taxon>Bacteria</taxon>
        <taxon>Bacillati</taxon>
        <taxon>Actinomycetota</taxon>
        <taxon>Actinomycetes</taxon>
        <taxon>Streptosporangiales</taxon>
        <taxon>Nocardiopsidaceae</taxon>
        <taxon>Lipingzhangella</taxon>
    </lineage>
</organism>
<evidence type="ECO:0000256" key="1">
    <source>
        <dbReference type="SAM" id="MobiDB-lite"/>
    </source>
</evidence>
<protein>
    <submittedName>
        <fullName evidence="3">Uncharacterized protein</fullName>
    </submittedName>
</protein>
<proteinExistence type="predicted"/>
<dbReference type="Proteomes" id="UP001250214">
    <property type="component" value="Unassembled WGS sequence"/>
</dbReference>
<reference evidence="4" key="1">
    <citation type="submission" date="2023-07" db="EMBL/GenBank/DDBJ databases">
        <title>Novel species in the genus Lipingzhangella isolated from Sambhar Salt Lake.</title>
        <authorList>
            <person name="Jiya N."/>
            <person name="Kajale S."/>
            <person name="Sharma A."/>
        </authorList>
    </citation>
    <scope>NUCLEOTIDE SEQUENCE [LARGE SCALE GENOMIC DNA]</scope>
    <source>
        <strain evidence="4">LS1_29</strain>
    </source>
</reference>
<evidence type="ECO:0000313" key="4">
    <source>
        <dbReference type="Proteomes" id="UP001250214"/>
    </source>
</evidence>
<keyword evidence="2" id="KW-0812">Transmembrane</keyword>
<evidence type="ECO:0000256" key="2">
    <source>
        <dbReference type="SAM" id="Phobius"/>
    </source>
</evidence>
<name>A0ABU2H5L3_9ACTN</name>
<accession>A0ABU2H5L3</accession>
<keyword evidence="2" id="KW-1133">Transmembrane helix</keyword>